<dbReference type="PANTHER" id="PTHR30217">
    <property type="entry name" value="PEPTIDASE U32 FAMILY"/>
    <property type="match status" value="1"/>
</dbReference>
<evidence type="ECO:0000259" key="2">
    <source>
        <dbReference type="Pfam" id="PF12392"/>
    </source>
</evidence>
<sequence>MLSPAGDRECLVAALENGADAVYFGLQRHNARIRANNFDGADLSEIMATLHRRGARGYVTLNTLIFPGELADVEATVRELVEAGVDAVIIQDLGLARLIRAICPEMEIHASTQMSITSEEGVRLASELGCSRVILARELSLDEIRKIRCQTEVPVEVFVHGALCVAYSGQCLTSEALGGRSANRGECAQACRMPYQIVCDGRDVDLGDVQYLLSPQDLAAYDLVPRLIELGVASLKIEGRLKAPEYVANITRHYRRAIDAALSSEPAGFTARDVEEMQLSFSRGFSHGFLDGNDHKFLVRGDYAKKRGLLVGRVAGLTRQGVLLEQPATSVKPGDGLVFDGDEQANVPEQGGRVYEVFPRPDGLVELRFGRDAIRLQALRHGQRAWKTDDPELTARLRRTFEGHPSRLVDLDLVVSAKAGEPLRVQARTAAGQGARVEGDAPLVAARSRPADEALLRDQLGRLGGTIYRLRGLDAAIEGDPMIPRSLLNQVRRDLVAKLEVAASTPARRRIAEAPVLPELLAPIEAERARQLAARNDDAVPRHASSPQASMPPSGEAIPSGPLPPPWGRVRERGRPPSPGEEAPGSSRDADFRSPAHPTIQAPSDPPLPNPPSPGGKGQNVDALHRGSARGATGELAVSSTPQLHDGLSALCRTTEQIEAAVAAGITTIYADYQDIKRYSEAVAAAREGGATIFLATPRIEKPAEANLFRFLEKLGPDGILVRNAGGLAFCHERSIPFVADFSLNAANPLSVDLLKSRGAIRVTASYDLNAQQLADLIAATPPDWLEIVIHQRIPMFHMEHCVFCAFLSPGNDHTNCGRPCDHHDVKLRDRVGVEHPLTADVGCRNTLYNAVPQTAAEFLPRFLTLGARQFRIEFLGEGAAAVGRTIGLYRAVIEGRRDAKSLWRELKATNQYGVTRGPLAVIG</sequence>
<dbReference type="GO" id="GO:0008233">
    <property type="term" value="F:peptidase activity"/>
    <property type="evidence" value="ECO:0007669"/>
    <property type="project" value="UniProtKB-KW"/>
</dbReference>
<dbReference type="SUPFAM" id="SSF51395">
    <property type="entry name" value="FMN-linked oxidoreductases"/>
    <property type="match status" value="1"/>
</dbReference>
<dbReference type="EMBL" id="CP042997">
    <property type="protein sequence ID" value="QEH33287.1"/>
    <property type="molecule type" value="Genomic_DNA"/>
</dbReference>
<dbReference type="Pfam" id="PF01136">
    <property type="entry name" value="Peptidase_U32"/>
    <property type="match status" value="2"/>
</dbReference>
<dbReference type="AlphaFoldDB" id="A0A5B9VZ94"/>
<dbReference type="GO" id="GO:0006508">
    <property type="term" value="P:proteolysis"/>
    <property type="evidence" value="ECO:0007669"/>
    <property type="project" value="UniProtKB-KW"/>
</dbReference>
<dbReference type="InterPro" id="IPR051454">
    <property type="entry name" value="RNA/ubiquinone_mod_enzymes"/>
</dbReference>
<feature type="region of interest" description="Disordered" evidence="1">
    <location>
        <begin position="533"/>
        <end position="624"/>
    </location>
</feature>
<dbReference type="PANTHER" id="PTHR30217:SF10">
    <property type="entry name" value="23S RRNA 5-HYDROXYCYTIDINE C2501 SYNTHASE"/>
    <property type="match status" value="1"/>
</dbReference>
<keyword evidence="4" id="KW-1185">Reference proteome</keyword>
<name>A0A5B9VZ94_9BACT</name>
<dbReference type="KEGG" id="agv:OJF2_17880"/>
<organism evidence="3 4">
    <name type="scientific">Aquisphaera giovannonii</name>
    <dbReference type="NCBI Taxonomy" id="406548"/>
    <lineage>
        <taxon>Bacteria</taxon>
        <taxon>Pseudomonadati</taxon>
        <taxon>Planctomycetota</taxon>
        <taxon>Planctomycetia</taxon>
        <taxon>Isosphaerales</taxon>
        <taxon>Isosphaeraceae</taxon>
        <taxon>Aquisphaera</taxon>
    </lineage>
</organism>
<keyword evidence="3" id="KW-0378">Hydrolase</keyword>
<dbReference type="InterPro" id="IPR001539">
    <property type="entry name" value="Peptidase_U32"/>
</dbReference>
<evidence type="ECO:0000256" key="1">
    <source>
        <dbReference type="SAM" id="MobiDB-lite"/>
    </source>
</evidence>
<gene>
    <name evidence="3" type="primary">yhbU</name>
    <name evidence="3" type="ORF">OJF2_17880</name>
</gene>
<dbReference type="Proteomes" id="UP000324233">
    <property type="component" value="Chromosome"/>
</dbReference>
<accession>A0A5B9VZ94</accession>
<protein>
    <submittedName>
        <fullName evidence="3">Putative protease YhbU</fullName>
        <ecNumber evidence="3">3.4.-.-</ecNumber>
    </submittedName>
</protein>
<dbReference type="Pfam" id="PF12392">
    <property type="entry name" value="DUF3656"/>
    <property type="match status" value="1"/>
</dbReference>
<dbReference type="InterPro" id="IPR020988">
    <property type="entry name" value="Pept_U32_collagenase"/>
</dbReference>
<dbReference type="EC" id="3.4.-.-" evidence="3"/>
<evidence type="ECO:0000313" key="4">
    <source>
        <dbReference type="Proteomes" id="UP000324233"/>
    </source>
</evidence>
<feature type="domain" description="Peptidase U32 collagenase" evidence="2">
    <location>
        <begin position="386"/>
        <end position="501"/>
    </location>
</feature>
<reference evidence="3 4" key="1">
    <citation type="submission" date="2019-08" db="EMBL/GenBank/DDBJ databases">
        <title>Deep-cultivation of Planctomycetes and their phenomic and genomic characterization uncovers novel biology.</title>
        <authorList>
            <person name="Wiegand S."/>
            <person name="Jogler M."/>
            <person name="Boedeker C."/>
            <person name="Pinto D."/>
            <person name="Vollmers J."/>
            <person name="Rivas-Marin E."/>
            <person name="Kohn T."/>
            <person name="Peeters S.H."/>
            <person name="Heuer A."/>
            <person name="Rast P."/>
            <person name="Oberbeckmann S."/>
            <person name="Bunk B."/>
            <person name="Jeske O."/>
            <person name="Meyerdierks A."/>
            <person name="Storesund J.E."/>
            <person name="Kallscheuer N."/>
            <person name="Luecker S."/>
            <person name="Lage O.M."/>
            <person name="Pohl T."/>
            <person name="Merkel B.J."/>
            <person name="Hornburger P."/>
            <person name="Mueller R.-W."/>
            <person name="Bruemmer F."/>
            <person name="Labrenz M."/>
            <person name="Spormann A.M."/>
            <person name="Op den Camp H."/>
            <person name="Overmann J."/>
            <person name="Amann R."/>
            <person name="Jetten M.S.M."/>
            <person name="Mascher T."/>
            <person name="Medema M.H."/>
            <person name="Devos D.P."/>
            <person name="Kaster A.-K."/>
            <person name="Ovreas L."/>
            <person name="Rohde M."/>
            <person name="Galperin M.Y."/>
            <person name="Jogler C."/>
        </authorList>
    </citation>
    <scope>NUCLEOTIDE SEQUENCE [LARGE SCALE GENOMIC DNA]</scope>
    <source>
        <strain evidence="3 4">OJF2</strain>
    </source>
</reference>
<evidence type="ECO:0000313" key="3">
    <source>
        <dbReference type="EMBL" id="QEH33287.1"/>
    </source>
</evidence>
<proteinExistence type="predicted"/>
<feature type="compositionally biased region" description="Pro residues" evidence="1">
    <location>
        <begin position="604"/>
        <end position="614"/>
    </location>
</feature>
<keyword evidence="3" id="KW-0645">Protease</keyword>